<dbReference type="SUPFAM" id="SSF54621">
    <property type="entry name" value="Heme-binding protein A (HasA)"/>
    <property type="match status" value="1"/>
</dbReference>
<sequence length="217" mass="23649">MTITIKYHEKIANETITSYSQQWATNFGNMLWTMGVDYTLNASGYPIPPADSIKYVAASTHHNQSESNAAIVIALKKVAGIENDQSITDLRVSLEFGEALVPIANDGTSKHPHQLLLQQVQLDISGLDIRADVESSMPTLDYALWQDIYYQGGQNLGIYNLLKGNANPLLDILKAQGIDVNTPVKDMTIASQFEVPTDELLIETVGITDGGNTLLAA</sequence>
<dbReference type="Pfam" id="PF06438">
    <property type="entry name" value="HasA"/>
    <property type="match status" value="1"/>
</dbReference>
<evidence type="ECO:0000313" key="1">
    <source>
        <dbReference type="EMBL" id="CAL10265.1"/>
    </source>
</evidence>
<dbReference type="KEGG" id="yen:YE0124"/>
<evidence type="ECO:0000313" key="2">
    <source>
        <dbReference type="Proteomes" id="UP000000642"/>
    </source>
</evidence>
<dbReference type="PATRIC" id="fig|393305.7.peg.215"/>
<gene>
    <name evidence="1" type="ordered locus">YE0124</name>
</gene>
<protein>
    <submittedName>
        <fullName evidence="1">Probable hemophore</fullName>
    </submittedName>
</protein>
<dbReference type="InterPro" id="IPR010495">
    <property type="entry name" value="HasA_haem-bd"/>
</dbReference>
<dbReference type="AlphaFoldDB" id="A1JI27"/>
<organism evidence="1 2">
    <name type="scientific">Yersinia enterocolitica serotype O:8 / biotype 1B (strain NCTC 13174 / 8081)</name>
    <dbReference type="NCBI Taxonomy" id="393305"/>
    <lineage>
        <taxon>Bacteria</taxon>
        <taxon>Pseudomonadati</taxon>
        <taxon>Pseudomonadota</taxon>
        <taxon>Gammaproteobacteria</taxon>
        <taxon>Enterobacterales</taxon>
        <taxon>Yersiniaceae</taxon>
        <taxon>Yersinia</taxon>
    </lineage>
</organism>
<dbReference type="HOGENOM" id="CLU_108536_0_0_6"/>
<dbReference type="Proteomes" id="UP000000642">
    <property type="component" value="Chromosome"/>
</dbReference>
<reference evidence="1 2" key="1">
    <citation type="journal article" date="2006" name="PLoS Genet.">
        <title>The complete genome sequence and comparative genome analysis of the high pathogenicity Yersinia enterocolitica strain 8081.</title>
        <authorList>
            <person name="Thomson N.R."/>
            <person name="Howard S."/>
            <person name="Wren B.W."/>
            <person name="Holden M.T.G."/>
            <person name="Crossman L."/>
            <person name="Challis G.L."/>
            <person name="Churcher C."/>
            <person name="Mungall K."/>
            <person name="Brooks K."/>
            <person name="Chillingworth T."/>
            <person name="Feltwell T."/>
            <person name="Abdellah Z."/>
            <person name="Hauser H."/>
            <person name="Jagels K."/>
            <person name="Maddison M."/>
            <person name="Moule S."/>
            <person name="Sanders M."/>
            <person name="Whitehead S."/>
            <person name="Quail M.A."/>
            <person name="Dougan G."/>
            <person name="Parkhill J."/>
            <person name="Prentice M.B."/>
        </authorList>
    </citation>
    <scope>NUCLEOTIDE SEQUENCE [LARGE SCALE GENOMIC DNA]</scope>
    <source>
        <strain evidence="2">NCTC 13174 / 8081</strain>
    </source>
</reference>
<accession>A1JI27</accession>
<dbReference type="eggNOG" id="ENOG5030FAB">
    <property type="taxonomic scope" value="Bacteria"/>
</dbReference>
<dbReference type="Gene3D" id="3.30.1500.10">
    <property type="entry name" value="Haem-binding HasA"/>
    <property type="match status" value="1"/>
</dbReference>
<proteinExistence type="predicted"/>
<dbReference type="InterPro" id="IPR036912">
    <property type="entry name" value="HasA_haem-bd_sf"/>
</dbReference>
<dbReference type="OrthoDB" id="6480495at2"/>
<name>A1JI27_YERE8</name>
<dbReference type="EMBL" id="AM286415">
    <property type="protein sequence ID" value="CAL10265.1"/>
    <property type="molecule type" value="Genomic_DNA"/>
</dbReference>
<dbReference type="RefSeq" id="WP_005175804.1">
    <property type="nucleotide sequence ID" value="NC_008800.1"/>
</dbReference>